<evidence type="ECO:0000313" key="2">
    <source>
        <dbReference type="RefSeq" id="XP_008470671.2"/>
    </source>
</evidence>
<name>A0A1S3CYZ3_DIACI</name>
<accession>A0A1S3CYZ3</accession>
<dbReference type="AlphaFoldDB" id="A0A1S3CYZ3"/>
<sequence length="360" mass="40298">MHIVPVENLFVSFMLLNNTFLNTSDKSVSSIDIKFLTNASTVTNATTVPVKNKTRPNGFLIKSNNKNLSIGVTSHTSEIDPHNEHKEISTTWTVESSNITTTTNSATTSVHTVQVPPVAIQYHHNQEPQILLDMNTPPAYILKSYDLRYDGNHTGGTEGLNKTDGLTNFTLIQEIICFPKRKPNGVETSNTTHPTPLFKETVNNNKVIRLNMNKHPRQKVKTYVKTTPVYNKANKTPSPLLIHVFQKSKSLRAEGSKLDENKVDENMPLLPAIPLPDIIQDGDDILDTVHDAIKTKLSEKEPGSKTPYLIKGSTKVRSRAKTKAKLTKPVTGGYLEYSNRLIPEFPEEKNYPFTIRNPLF</sequence>
<dbReference type="PaxDb" id="121845-A0A1S3CYZ3"/>
<keyword evidence="1" id="KW-1185">Reference proteome</keyword>
<organism evidence="1 2">
    <name type="scientific">Diaphorina citri</name>
    <name type="common">Asian citrus psyllid</name>
    <dbReference type="NCBI Taxonomy" id="121845"/>
    <lineage>
        <taxon>Eukaryota</taxon>
        <taxon>Metazoa</taxon>
        <taxon>Ecdysozoa</taxon>
        <taxon>Arthropoda</taxon>
        <taxon>Hexapoda</taxon>
        <taxon>Insecta</taxon>
        <taxon>Pterygota</taxon>
        <taxon>Neoptera</taxon>
        <taxon>Paraneoptera</taxon>
        <taxon>Hemiptera</taxon>
        <taxon>Sternorrhyncha</taxon>
        <taxon>Psylloidea</taxon>
        <taxon>Psyllidae</taxon>
        <taxon>Diaphorininae</taxon>
        <taxon>Diaphorina</taxon>
    </lineage>
</organism>
<dbReference type="RefSeq" id="XP_008470671.2">
    <property type="nucleotide sequence ID" value="XM_008472449.2"/>
</dbReference>
<proteinExistence type="predicted"/>
<protein>
    <submittedName>
        <fullName evidence="2">Uncharacterized protein LOC103507930</fullName>
    </submittedName>
</protein>
<gene>
    <name evidence="2" type="primary">LOC103507930</name>
</gene>
<dbReference type="Proteomes" id="UP000079169">
    <property type="component" value="Unplaced"/>
</dbReference>
<reference evidence="2" key="1">
    <citation type="submission" date="2025-08" db="UniProtKB">
        <authorList>
            <consortium name="RefSeq"/>
        </authorList>
    </citation>
    <scope>IDENTIFICATION</scope>
</reference>
<evidence type="ECO:0000313" key="1">
    <source>
        <dbReference type="Proteomes" id="UP000079169"/>
    </source>
</evidence>
<dbReference type="GeneID" id="103507930"/>
<dbReference type="KEGG" id="dci:103507930"/>